<evidence type="ECO:0000256" key="4">
    <source>
        <dbReference type="ARBA" id="ARBA00022989"/>
    </source>
</evidence>
<evidence type="ECO:0000256" key="1">
    <source>
        <dbReference type="ARBA" id="ARBA00004651"/>
    </source>
</evidence>
<evidence type="ECO:0000256" key="3">
    <source>
        <dbReference type="ARBA" id="ARBA00022692"/>
    </source>
</evidence>
<protein>
    <submittedName>
        <fullName evidence="7">Cobalt ECF transporter T component CbiQ</fullName>
    </submittedName>
</protein>
<dbReference type="InterPro" id="IPR051611">
    <property type="entry name" value="ECF_transporter_component"/>
</dbReference>
<feature type="transmembrane region" description="Helical" evidence="6">
    <location>
        <begin position="95"/>
        <end position="115"/>
    </location>
</feature>
<dbReference type="EMBL" id="JBBIAA010000002">
    <property type="protein sequence ID" value="MEJ5944136.1"/>
    <property type="molecule type" value="Genomic_DNA"/>
</dbReference>
<evidence type="ECO:0000313" key="7">
    <source>
        <dbReference type="EMBL" id="MEJ5944136.1"/>
    </source>
</evidence>
<keyword evidence="8" id="KW-1185">Reference proteome</keyword>
<evidence type="ECO:0000313" key="8">
    <source>
        <dbReference type="Proteomes" id="UP001387100"/>
    </source>
</evidence>
<keyword evidence="2" id="KW-1003">Cell membrane</keyword>
<dbReference type="NCBIfam" id="TIGR02454">
    <property type="entry name" value="ECF_T_CbiQ"/>
    <property type="match status" value="1"/>
</dbReference>
<evidence type="ECO:0000256" key="2">
    <source>
        <dbReference type="ARBA" id="ARBA00022475"/>
    </source>
</evidence>
<keyword evidence="5 6" id="KW-0472">Membrane</keyword>
<feature type="transmembrane region" description="Helical" evidence="6">
    <location>
        <begin position="135"/>
        <end position="155"/>
    </location>
</feature>
<comment type="subcellular location">
    <subcellularLocation>
        <location evidence="1">Cell membrane</location>
        <topology evidence="1">Multi-pass membrane protein</topology>
    </subcellularLocation>
</comment>
<dbReference type="Pfam" id="PF02361">
    <property type="entry name" value="CbiQ"/>
    <property type="match status" value="1"/>
</dbReference>
<proteinExistence type="predicted"/>
<organism evidence="7 8">
    <name type="scientific">Pseudokineococcus basanitobsidens</name>
    <dbReference type="NCBI Taxonomy" id="1926649"/>
    <lineage>
        <taxon>Bacteria</taxon>
        <taxon>Bacillati</taxon>
        <taxon>Actinomycetota</taxon>
        <taxon>Actinomycetes</taxon>
        <taxon>Kineosporiales</taxon>
        <taxon>Kineosporiaceae</taxon>
        <taxon>Pseudokineococcus</taxon>
    </lineage>
</organism>
<name>A0ABU8RGD1_9ACTN</name>
<keyword evidence="3 6" id="KW-0812">Transmembrane</keyword>
<sequence length="277" mass="28679">MTAPTDVLDDGARVVLPPRRTRPQDAGRAHGLLVPTGSPVHVLPAHTKLVALPALAACVVLVPAGAWWALGACAVLLLAVVALARLPPGRVARRMLVEVPFVVFALLLPLVATGPRVDVLGLELSRSGLVGGGTLLAKATLGVLAAVVLAATTTSRDLLAGLDRLRLPRTMVAILGFAVRYSVVLVQDSRRLGVARAVRGGGDGRLRHLRAVAAGAGTLFVRSYERGERVQRAMLVRGWTGAMPALESRPATGREWLAAGAAPALALVIALAARVGA</sequence>
<dbReference type="InterPro" id="IPR012809">
    <property type="entry name" value="ECF_CbiQ"/>
</dbReference>
<evidence type="ECO:0000256" key="6">
    <source>
        <dbReference type="SAM" id="Phobius"/>
    </source>
</evidence>
<reference evidence="7 8" key="1">
    <citation type="journal article" date="2017" name="Int. J. Syst. Evol. Microbiol.">
        <title>Pseudokineococcus basanitobsidens sp. nov., isolated from volcanic rock.</title>
        <authorList>
            <person name="Lee D.W."/>
            <person name="Park M.Y."/>
            <person name="Kim J.J."/>
            <person name="Kim B.S."/>
        </authorList>
    </citation>
    <scope>NUCLEOTIDE SEQUENCE [LARGE SCALE GENOMIC DNA]</scope>
    <source>
        <strain evidence="7 8">DSM 103726</strain>
    </source>
</reference>
<accession>A0ABU8RGD1</accession>
<comment type="caution">
    <text evidence="7">The sequence shown here is derived from an EMBL/GenBank/DDBJ whole genome shotgun (WGS) entry which is preliminary data.</text>
</comment>
<gene>
    <name evidence="7" type="primary">cbiQ</name>
    <name evidence="7" type="ORF">WDZ17_02360</name>
</gene>
<evidence type="ECO:0000256" key="5">
    <source>
        <dbReference type="ARBA" id="ARBA00023136"/>
    </source>
</evidence>
<dbReference type="PANTHER" id="PTHR34857:SF2">
    <property type="entry name" value="SLL0384 PROTEIN"/>
    <property type="match status" value="1"/>
</dbReference>
<dbReference type="Proteomes" id="UP001387100">
    <property type="component" value="Unassembled WGS sequence"/>
</dbReference>
<dbReference type="InterPro" id="IPR003339">
    <property type="entry name" value="ABC/ECF_trnsptr_transmembrane"/>
</dbReference>
<dbReference type="CDD" id="cd16914">
    <property type="entry name" value="EcfT"/>
    <property type="match status" value="1"/>
</dbReference>
<feature type="transmembrane region" description="Helical" evidence="6">
    <location>
        <begin position="50"/>
        <end position="83"/>
    </location>
</feature>
<dbReference type="PANTHER" id="PTHR34857">
    <property type="entry name" value="SLL0384 PROTEIN"/>
    <property type="match status" value="1"/>
</dbReference>
<keyword evidence="4 6" id="KW-1133">Transmembrane helix</keyword>